<dbReference type="InterPro" id="IPR011045">
    <property type="entry name" value="N2O_reductase_N"/>
</dbReference>
<dbReference type="EMBL" id="ML978066">
    <property type="protein sequence ID" value="KAF2021925.1"/>
    <property type="molecule type" value="Genomic_DNA"/>
</dbReference>
<protein>
    <submittedName>
        <fullName evidence="3">YkgB protein</fullName>
    </submittedName>
</protein>
<evidence type="ECO:0000313" key="4">
    <source>
        <dbReference type="Proteomes" id="UP000799778"/>
    </source>
</evidence>
<reference evidence="3" key="1">
    <citation type="journal article" date="2020" name="Stud. Mycol.">
        <title>101 Dothideomycetes genomes: a test case for predicting lifestyles and emergence of pathogens.</title>
        <authorList>
            <person name="Haridas S."/>
            <person name="Albert R."/>
            <person name="Binder M."/>
            <person name="Bloem J."/>
            <person name="Labutti K."/>
            <person name="Salamov A."/>
            <person name="Andreopoulos B."/>
            <person name="Baker S."/>
            <person name="Barry K."/>
            <person name="Bills G."/>
            <person name="Bluhm B."/>
            <person name="Cannon C."/>
            <person name="Castanera R."/>
            <person name="Culley D."/>
            <person name="Daum C."/>
            <person name="Ezra D."/>
            <person name="Gonzalez J."/>
            <person name="Henrissat B."/>
            <person name="Kuo A."/>
            <person name="Liang C."/>
            <person name="Lipzen A."/>
            <person name="Lutzoni F."/>
            <person name="Magnuson J."/>
            <person name="Mondo S."/>
            <person name="Nolan M."/>
            <person name="Ohm R."/>
            <person name="Pangilinan J."/>
            <person name="Park H.-J."/>
            <person name="Ramirez L."/>
            <person name="Alfaro M."/>
            <person name="Sun H."/>
            <person name="Tritt A."/>
            <person name="Yoshinaga Y."/>
            <person name="Zwiers L.-H."/>
            <person name="Turgeon B."/>
            <person name="Goodwin S."/>
            <person name="Spatafora J."/>
            <person name="Crous P."/>
            <person name="Grigoriev I."/>
        </authorList>
    </citation>
    <scope>NUCLEOTIDE SEQUENCE</scope>
    <source>
        <strain evidence="3">CBS 175.79</strain>
    </source>
</reference>
<evidence type="ECO:0000256" key="1">
    <source>
        <dbReference type="ARBA" id="ARBA00005564"/>
    </source>
</evidence>
<evidence type="ECO:0000256" key="2">
    <source>
        <dbReference type="SAM" id="SignalP"/>
    </source>
</evidence>
<dbReference type="GO" id="GO:0017057">
    <property type="term" value="F:6-phosphogluconolactonase activity"/>
    <property type="evidence" value="ECO:0007669"/>
    <property type="project" value="TreeGrafter"/>
</dbReference>
<gene>
    <name evidence="3" type="ORF">BU24DRAFT_488247</name>
</gene>
<dbReference type="PANTHER" id="PTHR30344:SF1">
    <property type="entry name" value="6-PHOSPHOGLUCONOLACTONASE"/>
    <property type="match status" value="1"/>
</dbReference>
<keyword evidence="4" id="KW-1185">Reference proteome</keyword>
<dbReference type="RefSeq" id="XP_033390264.1">
    <property type="nucleotide sequence ID" value="XM_033533531.1"/>
</dbReference>
<dbReference type="InterPro" id="IPR015943">
    <property type="entry name" value="WD40/YVTN_repeat-like_dom_sf"/>
</dbReference>
<sequence>MALSKLLIASLATSASAVKLWVSSYAPEGSTVGAVSTLEFTPGVGGGSLKTLSENKECGSAPTWLDLAIGGSRIVCTNEGWQDAAATLNTLLINSDGSLTKSSTTNLPFQGPVSTQFFNNNGAVAVAHYGGSAITNLKVNANGSFSVLQEFNFAGQPTGPKPQQEAPHVHHSVIDPTGKFIVFPDLGSDLIRIYGIDSSSKLTEQKSFVTAPGYGPRHAAFWQPKTRNYGKKAPTYLFVINELVNKVTSYQVSYANSTLTLNQIQEQSSFGPNQATPAGAAGGEISVSPDNRFVTVSNRKAPVFKVKNPNPSNSTQIDSDSLLVLKPSDDGKLSFVQLAPSGGLTPRHFAVNKAGNLIAVGNQDSASVEIFARSAESGKIGAQIATLQKIFGSPNNIVWDEK</sequence>
<organism evidence="3 4">
    <name type="scientific">Aaosphaeria arxii CBS 175.79</name>
    <dbReference type="NCBI Taxonomy" id="1450172"/>
    <lineage>
        <taxon>Eukaryota</taxon>
        <taxon>Fungi</taxon>
        <taxon>Dikarya</taxon>
        <taxon>Ascomycota</taxon>
        <taxon>Pezizomycotina</taxon>
        <taxon>Dothideomycetes</taxon>
        <taxon>Pleosporomycetidae</taxon>
        <taxon>Pleosporales</taxon>
        <taxon>Pleosporales incertae sedis</taxon>
        <taxon>Aaosphaeria</taxon>
    </lineage>
</organism>
<dbReference type="Proteomes" id="UP000799778">
    <property type="component" value="Unassembled WGS sequence"/>
</dbReference>
<dbReference type="Gene3D" id="2.130.10.10">
    <property type="entry name" value="YVTN repeat-like/Quinoprotein amine dehydrogenase"/>
    <property type="match status" value="1"/>
</dbReference>
<name>A0A6A5Y8N0_9PLEO</name>
<dbReference type="InterPro" id="IPR019405">
    <property type="entry name" value="Lactonase_7-beta_prop"/>
</dbReference>
<evidence type="ECO:0000313" key="3">
    <source>
        <dbReference type="EMBL" id="KAF2021925.1"/>
    </source>
</evidence>
<feature type="signal peptide" evidence="2">
    <location>
        <begin position="1"/>
        <end position="17"/>
    </location>
</feature>
<dbReference type="OrthoDB" id="9972196at2759"/>
<dbReference type="GeneID" id="54290928"/>
<dbReference type="AlphaFoldDB" id="A0A6A5Y8N0"/>
<dbReference type="Pfam" id="PF10282">
    <property type="entry name" value="Lactonase"/>
    <property type="match status" value="1"/>
</dbReference>
<accession>A0A6A5Y8N0</accession>
<dbReference type="SUPFAM" id="SSF50974">
    <property type="entry name" value="Nitrous oxide reductase, N-terminal domain"/>
    <property type="match status" value="1"/>
</dbReference>
<keyword evidence="2" id="KW-0732">Signal</keyword>
<dbReference type="PANTHER" id="PTHR30344">
    <property type="entry name" value="6-PHOSPHOGLUCONOLACTONASE-RELATED"/>
    <property type="match status" value="1"/>
</dbReference>
<dbReference type="InterPro" id="IPR050282">
    <property type="entry name" value="Cycloisomerase_2"/>
</dbReference>
<comment type="similarity">
    <text evidence="1">Belongs to the cycloisomerase 2 family.</text>
</comment>
<feature type="chain" id="PRO_5025350223" evidence="2">
    <location>
        <begin position="18"/>
        <end position="402"/>
    </location>
</feature>
<proteinExistence type="inferred from homology"/>